<protein>
    <recommendedName>
        <fullName evidence="4">DUF2254 domain-containing protein</fullName>
    </recommendedName>
</protein>
<dbReference type="KEGG" id="dhy:DESAM_20315"/>
<feature type="transmembrane region" description="Helical" evidence="1">
    <location>
        <begin position="122"/>
        <end position="142"/>
    </location>
</feature>
<dbReference type="HOGENOM" id="CLU_365898_0_0_7"/>
<reference evidence="2 3" key="1">
    <citation type="submission" date="2012-10" db="EMBL/GenBank/DDBJ databases">
        <authorList>
            <person name="Genoscope - CEA"/>
        </authorList>
    </citation>
    <scope>NUCLEOTIDE SEQUENCE [LARGE SCALE GENOMIC DNA]</scope>
    <source>
        <strain evidence="3">AM13 / DSM 14728</strain>
    </source>
</reference>
<dbReference type="OrthoDB" id="9151006at2"/>
<gene>
    <name evidence="2" type="ORF">DESAM_20315</name>
</gene>
<dbReference type="RefSeq" id="WP_015335214.1">
    <property type="nucleotide sequence ID" value="NC_020055.1"/>
</dbReference>
<proteinExistence type="predicted"/>
<evidence type="ECO:0000256" key="1">
    <source>
        <dbReference type="SAM" id="Phobius"/>
    </source>
</evidence>
<evidence type="ECO:0000313" key="2">
    <source>
        <dbReference type="EMBL" id="CCO22606.1"/>
    </source>
</evidence>
<sequence>MTDEKEKIKFAVELWKAKAWNKWHWIQYYCTIAKHKFAAKFFLMILATIYISTLVLLPSFKLFPHELLAIKLNSLTDLFLALGCALLGASAIAFSFMMFAMQVNIERLPYGLFHKFSSDKKLLFYLTGSIGLAISIVLLSMIPDSSWILFAVANSATGTIAIFVLFLCGYKRALNLIDPSNQLKILLKDTQKHFQIWDKRCERAKPFYHTDFENETSSITQNPMDICRRAYFEKHPYWHNQAKEACNHAISFASKYASRGEYEISGKALNCIILINNEYVRTKGATFFSNTPFISTGYSHDNFISHSLELLRKYTTAGQHNKDERHIEQALICIRSLADIYLTIKYPSAFSIKNHANLALGYLDRAIESTIIDGMEDVLMNGLREIGLLSKNYMLHAKPEEIGRFAEIMRNVGLAKIADKKYFPVIQTATTQLSNLTINTIIYCKGNTEYTFNEIAQNVQTIAHIVLKIISDAPLTGNHSSYLGALYSPVDNQGFMNSFLGLTTELSRQERVFSDSGKHLFLNILEWLKSIQDNHTKIFNQAAIFQLPICTDLIMWTTSIIKGLIDLTKSPHCPEKLVLELNENIVGLSRAFIYTKGSRDIFSHLETNRITSYIFSCCQYAWEKENLELSEQLQEILFEWTKKAGKYETGWGIAGRGILGMCAFVLATDNQTFSEKAKEQIQSLAESFPENIKNLAINDLSEALSSVANHRYSHSEIEIALGNIAQGKKNNLLNEVIAILR</sequence>
<feature type="transmembrane region" description="Helical" evidence="1">
    <location>
        <begin position="80"/>
        <end position="101"/>
    </location>
</feature>
<name>L0RAL2_9BACT</name>
<organism evidence="2 3">
    <name type="scientific">Maridesulfovibrio hydrothermalis AM13 = DSM 14728</name>
    <dbReference type="NCBI Taxonomy" id="1121451"/>
    <lineage>
        <taxon>Bacteria</taxon>
        <taxon>Pseudomonadati</taxon>
        <taxon>Thermodesulfobacteriota</taxon>
        <taxon>Desulfovibrionia</taxon>
        <taxon>Desulfovibrionales</taxon>
        <taxon>Desulfovibrionaceae</taxon>
        <taxon>Maridesulfovibrio</taxon>
    </lineage>
</organism>
<feature type="transmembrane region" description="Helical" evidence="1">
    <location>
        <begin position="41"/>
        <end position="60"/>
    </location>
</feature>
<keyword evidence="1" id="KW-1133">Transmembrane helix</keyword>
<feature type="transmembrane region" description="Helical" evidence="1">
    <location>
        <begin position="148"/>
        <end position="170"/>
    </location>
</feature>
<accession>L0RAL2</accession>
<dbReference type="PATRIC" id="fig|1121451.3.peg.585"/>
<dbReference type="Proteomes" id="UP000010808">
    <property type="component" value="Chromosome"/>
</dbReference>
<evidence type="ECO:0008006" key="4">
    <source>
        <dbReference type="Google" id="ProtNLM"/>
    </source>
</evidence>
<keyword evidence="1" id="KW-0812">Transmembrane</keyword>
<dbReference type="eggNOG" id="ENOG5033V20">
    <property type="taxonomic scope" value="Bacteria"/>
</dbReference>
<dbReference type="EMBL" id="FO203522">
    <property type="protein sequence ID" value="CCO22606.1"/>
    <property type="molecule type" value="Genomic_DNA"/>
</dbReference>
<evidence type="ECO:0000313" key="3">
    <source>
        <dbReference type="Proteomes" id="UP000010808"/>
    </source>
</evidence>
<dbReference type="AlphaFoldDB" id="L0RAL2"/>
<keyword evidence="1" id="KW-0472">Membrane</keyword>
<keyword evidence="3" id="KW-1185">Reference proteome</keyword>